<evidence type="ECO:0000313" key="2">
    <source>
        <dbReference type="Proteomes" id="UP001595698"/>
    </source>
</evidence>
<reference evidence="2" key="1">
    <citation type="journal article" date="2019" name="Int. J. Syst. Evol. Microbiol.">
        <title>The Global Catalogue of Microorganisms (GCM) 10K type strain sequencing project: providing services to taxonomists for standard genome sequencing and annotation.</title>
        <authorList>
            <consortium name="The Broad Institute Genomics Platform"/>
            <consortium name="The Broad Institute Genome Sequencing Center for Infectious Disease"/>
            <person name="Wu L."/>
            <person name="Ma J."/>
        </authorList>
    </citation>
    <scope>NUCLEOTIDE SEQUENCE [LARGE SCALE GENOMIC DNA]</scope>
    <source>
        <strain evidence="2">TBRC 7912</strain>
    </source>
</reference>
<evidence type="ECO:0008006" key="3">
    <source>
        <dbReference type="Google" id="ProtNLM"/>
    </source>
</evidence>
<name>A0ABV8FG99_9ACTN</name>
<evidence type="ECO:0000313" key="1">
    <source>
        <dbReference type="EMBL" id="MFC3986440.1"/>
    </source>
</evidence>
<accession>A0ABV8FG99</accession>
<dbReference type="Proteomes" id="UP001595698">
    <property type="component" value="Unassembled WGS sequence"/>
</dbReference>
<dbReference type="RefSeq" id="WP_386196681.1">
    <property type="nucleotide sequence ID" value="NZ_JBHSBC010000056.1"/>
</dbReference>
<organism evidence="1 2">
    <name type="scientific">Streptosporangium jomthongense</name>
    <dbReference type="NCBI Taxonomy" id="1193683"/>
    <lineage>
        <taxon>Bacteria</taxon>
        <taxon>Bacillati</taxon>
        <taxon>Actinomycetota</taxon>
        <taxon>Actinomycetes</taxon>
        <taxon>Streptosporangiales</taxon>
        <taxon>Streptosporangiaceae</taxon>
        <taxon>Streptosporangium</taxon>
    </lineage>
</organism>
<dbReference type="EMBL" id="JBHSBC010000056">
    <property type="protein sequence ID" value="MFC3986440.1"/>
    <property type="molecule type" value="Genomic_DNA"/>
</dbReference>
<gene>
    <name evidence="1" type="ORF">ACFOYY_40355</name>
</gene>
<keyword evidence="2" id="KW-1185">Reference proteome</keyword>
<proteinExistence type="predicted"/>
<comment type="caution">
    <text evidence="1">The sequence shown here is derived from an EMBL/GenBank/DDBJ whole genome shotgun (WGS) entry which is preliminary data.</text>
</comment>
<sequence length="133" mass="14149">MVLTAVDLALYLDLTEINEARADLLLTQATLLAESIVKPLPEGASAVVLAAAGRCYANPQGVSSESVGPYSVQRPQAGLYLTKAETATLKRLGGRGGAFTIDPTPATADPSASWPILIDPTWPEEGWYEEGWY</sequence>
<protein>
    <recommendedName>
        <fullName evidence="3">Head-to-tail adaptor</fullName>
    </recommendedName>
</protein>